<accession>A0ABN0SW60</accession>
<dbReference type="Proteomes" id="UP001500399">
    <property type="component" value="Unassembled WGS sequence"/>
</dbReference>
<reference evidence="3 4" key="1">
    <citation type="journal article" date="2019" name="Int. J. Syst. Evol. Microbiol.">
        <title>The Global Catalogue of Microorganisms (GCM) 10K type strain sequencing project: providing services to taxonomists for standard genome sequencing and annotation.</title>
        <authorList>
            <consortium name="The Broad Institute Genomics Platform"/>
            <consortium name="The Broad Institute Genome Sequencing Center for Infectious Disease"/>
            <person name="Wu L."/>
            <person name="Ma J."/>
        </authorList>
    </citation>
    <scope>NUCLEOTIDE SEQUENCE [LARGE SCALE GENOMIC DNA]</scope>
    <source>
        <strain evidence="3 4">JCM 8542</strain>
    </source>
</reference>
<dbReference type="InterPro" id="IPR000983">
    <property type="entry name" value="Bac_GSPG_pilin"/>
</dbReference>
<evidence type="ECO:0000313" key="4">
    <source>
        <dbReference type="Proteomes" id="UP001500399"/>
    </source>
</evidence>
<dbReference type="EMBL" id="BAAACR010000002">
    <property type="protein sequence ID" value="GAA0203150.1"/>
    <property type="molecule type" value="Genomic_DNA"/>
</dbReference>
<comment type="caution">
    <text evidence="3">The sequence shown here is derived from an EMBL/GenBank/DDBJ whole genome shotgun (WGS) entry which is preliminary data.</text>
</comment>
<keyword evidence="2" id="KW-1133">Transmembrane helix</keyword>
<evidence type="ECO:0000313" key="3">
    <source>
        <dbReference type="EMBL" id="GAA0203150.1"/>
    </source>
</evidence>
<keyword evidence="4" id="KW-1185">Reference proteome</keyword>
<evidence type="ECO:0000256" key="1">
    <source>
        <dbReference type="ARBA" id="ARBA00022481"/>
    </source>
</evidence>
<organism evidence="3 4">
    <name type="scientific">Selenomonas dianae</name>
    <dbReference type="NCBI Taxonomy" id="135079"/>
    <lineage>
        <taxon>Bacteria</taxon>
        <taxon>Bacillati</taxon>
        <taxon>Bacillota</taxon>
        <taxon>Negativicutes</taxon>
        <taxon>Selenomonadales</taxon>
        <taxon>Selenomonadaceae</taxon>
        <taxon>Selenomonas</taxon>
    </lineage>
</organism>
<feature type="transmembrane region" description="Helical" evidence="2">
    <location>
        <begin position="21"/>
        <end position="41"/>
    </location>
</feature>
<protein>
    <submittedName>
        <fullName evidence="3">Uncharacterized protein</fullName>
    </submittedName>
</protein>
<dbReference type="SUPFAM" id="SSF54523">
    <property type="entry name" value="Pili subunits"/>
    <property type="match status" value="1"/>
</dbReference>
<dbReference type="PRINTS" id="PR00813">
    <property type="entry name" value="BCTERIALGSPG"/>
</dbReference>
<sequence length="141" mass="15328">MSLWTLSRRFSRACRRGEHGFSLLSTLLAVMILAVVLAIAVPRFSSALATANTVRIQADLTALDTAIVLYQTAHGTAPTKLSDLEPYVTNAETLKPPSGNVILDGKESSLTNRTYEITTNDKKICRATCDGKTAEAFRPKE</sequence>
<dbReference type="InterPro" id="IPR045584">
    <property type="entry name" value="Pilin-like"/>
</dbReference>
<gene>
    <name evidence="3" type="ORF">GCM10008919_03100</name>
</gene>
<keyword evidence="2" id="KW-0472">Membrane</keyword>
<name>A0ABN0SW60_9FIRM</name>
<evidence type="ECO:0000256" key="2">
    <source>
        <dbReference type="SAM" id="Phobius"/>
    </source>
</evidence>
<dbReference type="RefSeq" id="WP_304987712.1">
    <property type="nucleotide sequence ID" value="NZ_BAAACR010000002.1"/>
</dbReference>
<dbReference type="Gene3D" id="3.30.700.10">
    <property type="entry name" value="Glycoprotein, Type 4 Pilin"/>
    <property type="match status" value="1"/>
</dbReference>
<proteinExistence type="predicted"/>
<keyword evidence="2" id="KW-0812">Transmembrane</keyword>
<keyword evidence="1" id="KW-0488">Methylation</keyword>